<evidence type="ECO:0008006" key="9">
    <source>
        <dbReference type="Google" id="ProtNLM"/>
    </source>
</evidence>
<evidence type="ECO:0000256" key="5">
    <source>
        <dbReference type="ARBA" id="ARBA00023187"/>
    </source>
</evidence>
<keyword evidence="6" id="KW-0539">Nucleus</keyword>
<evidence type="ECO:0000313" key="8">
    <source>
        <dbReference type="Proteomes" id="UP001527925"/>
    </source>
</evidence>
<evidence type="ECO:0000256" key="4">
    <source>
        <dbReference type="ARBA" id="ARBA00022728"/>
    </source>
</evidence>
<accession>A0ABR4MWN4</accession>
<dbReference type="EMBL" id="JADGIZ020000095">
    <property type="protein sequence ID" value="KAL2911644.1"/>
    <property type="molecule type" value="Genomic_DNA"/>
</dbReference>
<evidence type="ECO:0000256" key="3">
    <source>
        <dbReference type="ARBA" id="ARBA00022664"/>
    </source>
</evidence>
<evidence type="ECO:0000256" key="6">
    <source>
        <dbReference type="ARBA" id="ARBA00023242"/>
    </source>
</evidence>
<keyword evidence="8" id="KW-1185">Reference proteome</keyword>
<name>A0ABR4MWN4_9FUNG</name>
<dbReference type="PANTHER" id="PTHR13296:SF0">
    <property type="entry name" value="PRE-MRNA-SPLICING FACTOR SPF27"/>
    <property type="match status" value="1"/>
</dbReference>
<dbReference type="Proteomes" id="UP001527925">
    <property type="component" value="Unassembled WGS sequence"/>
</dbReference>
<dbReference type="InterPro" id="IPR008409">
    <property type="entry name" value="SPF27"/>
</dbReference>
<comment type="subcellular location">
    <subcellularLocation>
        <location evidence="1">Nucleus</location>
    </subcellularLocation>
</comment>
<comment type="similarity">
    <text evidence="2">Belongs to the SPF27 family.</text>
</comment>
<dbReference type="Pfam" id="PF05700">
    <property type="entry name" value="BCAS2"/>
    <property type="match status" value="1"/>
</dbReference>
<reference evidence="7 8" key="1">
    <citation type="submission" date="2023-09" db="EMBL/GenBank/DDBJ databases">
        <title>Pangenome analysis of Batrachochytrium dendrobatidis and related Chytrids.</title>
        <authorList>
            <person name="Yacoub M.N."/>
            <person name="Stajich J.E."/>
            <person name="James T.Y."/>
        </authorList>
    </citation>
    <scope>NUCLEOTIDE SEQUENCE [LARGE SCALE GENOMIC DNA]</scope>
    <source>
        <strain evidence="7 8">JEL0888</strain>
    </source>
</reference>
<protein>
    <recommendedName>
        <fullName evidence="9">Pre-mRNA-splicing factor SPF27</fullName>
    </recommendedName>
</protein>
<evidence type="ECO:0000313" key="7">
    <source>
        <dbReference type="EMBL" id="KAL2911644.1"/>
    </source>
</evidence>
<keyword evidence="3" id="KW-0507">mRNA processing</keyword>
<gene>
    <name evidence="7" type="ORF">HK105_208908</name>
</gene>
<sequence>MEDVVVDSLPYIDPDYDPAVVQALIDEELRTHSARRPSADSIAHSEPALFKDRPGLRSLLESAAAGNKIHAIDTQRFRLEGPVDGQAWDRAIANATSQLEHQNQRLVNLELVSKFGANAWLIHNYQLEAGIRVLKRQLEICLEETQAVNKARKSDQIHAKPTLSSLSERWTQLINSIVALRMENDRLDAVLSAHGISPLADPAR</sequence>
<evidence type="ECO:0000256" key="1">
    <source>
        <dbReference type="ARBA" id="ARBA00004123"/>
    </source>
</evidence>
<keyword evidence="5" id="KW-0508">mRNA splicing</keyword>
<dbReference type="PANTHER" id="PTHR13296">
    <property type="entry name" value="BCAS2 PROTEIN"/>
    <property type="match status" value="1"/>
</dbReference>
<organism evidence="7 8">
    <name type="scientific">Polyrhizophydium stewartii</name>
    <dbReference type="NCBI Taxonomy" id="2732419"/>
    <lineage>
        <taxon>Eukaryota</taxon>
        <taxon>Fungi</taxon>
        <taxon>Fungi incertae sedis</taxon>
        <taxon>Chytridiomycota</taxon>
        <taxon>Chytridiomycota incertae sedis</taxon>
        <taxon>Chytridiomycetes</taxon>
        <taxon>Rhizophydiales</taxon>
        <taxon>Rhizophydiales incertae sedis</taxon>
        <taxon>Polyrhizophydium</taxon>
    </lineage>
</organism>
<keyword evidence="4" id="KW-0747">Spliceosome</keyword>
<evidence type="ECO:0000256" key="2">
    <source>
        <dbReference type="ARBA" id="ARBA00010788"/>
    </source>
</evidence>
<comment type="caution">
    <text evidence="7">The sequence shown here is derived from an EMBL/GenBank/DDBJ whole genome shotgun (WGS) entry which is preliminary data.</text>
</comment>
<proteinExistence type="inferred from homology"/>